<sequence length="84" mass="9881">KLPSGNYNTLEKWLRFLKQPSKEEVLQMNIPAMTKAYKQLENMSLDSGIRARYDAKRKFEHVYVTGLDTTKDEGRKRKNHHLTS</sequence>
<comment type="caution">
    <text evidence="1">The sequence shown here is derived from an EMBL/GenBank/DDBJ whole genome shotgun (WGS) entry which is preliminary data.</text>
</comment>
<proteinExistence type="predicted"/>
<feature type="non-terminal residue" evidence="1">
    <location>
        <position position="1"/>
    </location>
</feature>
<organism evidence="1 2">
    <name type="scientific">Spirobacillus cienkowskii</name>
    <dbReference type="NCBI Taxonomy" id="495820"/>
    <lineage>
        <taxon>Bacteria</taxon>
        <taxon>Pseudomonadati</taxon>
        <taxon>Bdellovibrionota</taxon>
        <taxon>Oligoflexia</taxon>
        <taxon>Silvanigrellales</taxon>
        <taxon>Spirobacillus</taxon>
    </lineage>
</organism>
<dbReference type="Proteomes" id="UP000253934">
    <property type="component" value="Unassembled WGS sequence"/>
</dbReference>
<keyword evidence="2" id="KW-1185">Reference proteome</keyword>
<dbReference type="AlphaFoldDB" id="A0A369KQ21"/>
<reference evidence="1" key="1">
    <citation type="submission" date="2018-04" db="EMBL/GenBank/DDBJ databases">
        <title>Draft genome sequence of the Candidatus Spirobacillus cienkowskii, a pathogen of freshwater Daphnia species, reconstructed from hemolymph metagenomic reads.</title>
        <authorList>
            <person name="Bresciani L."/>
            <person name="Lemos L.N."/>
            <person name="Wale N."/>
            <person name="Lin J.Y."/>
            <person name="Fernandes G.R."/>
            <person name="Duffy M.A."/>
            <person name="Rodrigues J.M."/>
        </authorList>
    </citation>
    <scope>NUCLEOTIDE SEQUENCE [LARGE SCALE GENOMIC DNA]</scope>
    <source>
        <strain evidence="1">Binning01</strain>
    </source>
</reference>
<dbReference type="EMBL" id="QOVW01000037">
    <property type="protein sequence ID" value="RDB36711.1"/>
    <property type="molecule type" value="Genomic_DNA"/>
</dbReference>
<accession>A0A369KQ21</accession>
<protein>
    <submittedName>
        <fullName evidence="1">Uncharacterized protein</fullName>
    </submittedName>
</protein>
<evidence type="ECO:0000313" key="2">
    <source>
        <dbReference type="Proteomes" id="UP000253934"/>
    </source>
</evidence>
<evidence type="ECO:0000313" key="1">
    <source>
        <dbReference type="EMBL" id="RDB36711.1"/>
    </source>
</evidence>
<gene>
    <name evidence="1" type="ORF">DCC88_03655</name>
</gene>
<name>A0A369KQ21_9BACT</name>